<feature type="transmembrane region" description="Helical" evidence="1">
    <location>
        <begin position="86"/>
        <end position="108"/>
    </location>
</feature>
<keyword evidence="3" id="KW-1185">Reference proteome</keyword>
<dbReference type="AlphaFoldDB" id="A0A7X0LW30"/>
<organism evidence="2 3">
    <name type="scientific">Bacillus benzoevorans</name>
    <dbReference type="NCBI Taxonomy" id="1456"/>
    <lineage>
        <taxon>Bacteria</taxon>
        <taxon>Bacillati</taxon>
        <taxon>Bacillota</taxon>
        <taxon>Bacilli</taxon>
        <taxon>Bacillales</taxon>
        <taxon>Bacillaceae</taxon>
        <taxon>Bacillus</taxon>
    </lineage>
</organism>
<dbReference type="Pfam" id="PF10710">
    <property type="entry name" value="DUF2512"/>
    <property type="match status" value="1"/>
</dbReference>
<keyword evidence="1" id="KW-0472">Membrane</keyword>
<proteinExistence type="predicted"/>
<evidence type="ECO:0000313" key="3">
    <source>
        <dbReference type="Proteomes" id="UP000531594"/>
    </source>
</evidence>
<evidence type="ECO:0000313" key="2">
    <source>
        <dbReference type="EMBL" id="MBB6446263.1"/>
    </source>
</evidence>
<sequence>MKHLWALLIKFAAIGTVLFSIYGIFDPAMTVLLIMTGITTFVTYFLGDMVVLPKLGNFMAIAGDLVLSFLLVWGMSFLFLDTTFNRVTAGVISAASITAIEVLFHLYVKRHIFTNSAESYIPAVSRNDGYATEFSEEMNDLKKTQQNENGQS</sequence>
<comment type="caution">
    <text evidence="2">The sequence shown here is derived from an EMBL/GenBank/DDBJ whole genome shotgun (WGS) entry which is preliminary data.</text>
</comment>
<accession>A0A7X0LW30</accession>
<keyword evidence="1" id="KW-1133">Transmembrane helix</keyword>
<gene>
    <name evidence="2" type="ORF">HNR53_002920</name>
</gene>
<feature type="transmembrane region" description="Helical" evidence="1">
    <location>
        <begin position="7"/>
        <end position="25"/>
    </location>
</feature>
<dbReference type="Proteomes" id="UP000531594">
    <property type="component" value="Unassembled WGS sequence"/>
</dbReference>
<reference evidence="2 3" key="1">
    <citation type="submission" date="2020-08" db="EMBL/GenBank/DDBJ databases">
        <title>Genomic Encyclopedia of Type Strains, Phase IV (KMG-IV): sequencing the most valuable type-strain genomes for metagenomic binning, comparative biology and taxonomic classification.</title>
        <authorList>
            <person name="Goeker M."/>
        </authorList>
    </citation>
    <scope>NUCLEOTIDE SEQUENCE [LARGE SCALE GENOMIC DNA]</scope>
    <source>
        <strain evidence="2 3">DSM 5391</strain>
    </source>
</reference>
<dbReference type="RefSeq" id="WP_184527102.1">
    <property type="nucleotide sequence ID" value="NZ_JACHGK010000010.1"/>
</dbReference>
<name>A0A7X0LW30_9BACI</name>
<feature type="transmembrane region" description="Helical" evidence="1">
    <location>
        <begin position="58"/>
        <end position="80"/>
    </location>
</feature>
<dbReference type="EMBL" id="JACHGK010000010">
    <property type="protein sequence ID" value="MBB6446263.1"/>
    <property type="molecule type" value="Genomic_DNA"/>
</dbReference>
<evidence type="ECO:0000256" key="1">
    <source>
        <dbReference type="SAM" id="Phobius"/>
    </source>
</evidence>
<evidence type="ECO:0008006" key="4">
    <source>
        <dbReference type="Google" id="ProtNLM"/>
    </source>
</evidence>
<protein>
    <recommendedName>
        <fullName evidence="4">DUF2512 family protein</fullName>
    </recommendedName>
</protein>
<keyword evidence="1" id="KW-0812">Transmembrane</keyword>
<dbReference type="InterPro" id="IPR019649">
    <property type="entry name" value="DUF2512"/>
</dbReference>
<feature type="transmembrane region" description="Helical" evidence="1">
    <location>
        <begin position="31"/>
        <end position="51"/>
    </location>
</feature>